<feature type="domain" description="Leucyl-tRNA synthetase editing" evidence="13">
    <location>
        <begin position="219"/>
        <end position="399"/>
    </location>
</feature>
<keyword evidence="5 10" id="KW-0067">ATP-binding</keyword>
<gene>
    <name evidence="14" type="ordered locus">Thal_0108</name>
</gene>
<dbReference type="PANTHER" id="PTHR43740">
    <property type="entry name" value="LEUCYL-TRNA SYNTHETASE"/>
    <property type="match status" value="1"/>
</dbReference>
<dbReference type="InterPro" id="IPR001412">
    <property type="entry name" value="aa-tRNA-synth_I_CS"/>
</dbReference>
<dbReference type="GO" id="GO:0002161">
    <property type="term" value="F:aminoacyl-tRNA deacylase activity"/>
    <property type="evidence" value="ECO:0007669"/>
    <property type="project" value="InterPro"/>
</dbReference>
<dbReference type="InterPro" id="IPR002302">
    <property type="entry name" value="Leu-tRNA-ligase"/>
</dbReference>
<keyword evidence="4 10" id="KW-0547">Nucleotide-binding</keyword>
<evidence type="ECO:0000256" key="2">
    <source>
        <dbReference type="ARBA" id="ARBA00013164"/>
    </source>
</evidence>
<dbReference type="Gene3D" id="3.40.50.620">
    <property type="entry name" value="HUPs"/>
    <property type="match status" value="2"/>
</dbReference>
<dbReference type="InterPro" id="IPR002300">
    <property type="entry name" value="aa-tRNA-synth_Ia"/>
</dbReference>
<evidence type="ECO:0000259" key="12">
    <source>
        <dbReference type="Pfam" id="PF09334"/>
    </source>
</evidence>
<evidence type="ECO:0000256" key="1">
    <source>
        <dbReference type="ARBA" id="ARBA00005594"/>
    </source>
</evidence>
<keyword evidence="15" id="KW-1185">Reference proteome</keyword>
<evidence type="ECO:0000256" key="4">
    <source>
        <dbReference type="ARBA" id="ARBA00022741"/>
    </source>
</evidence>
<dbReference type="PANTHER" id="PTHR43740:SF2">
    <property type="entry name" value="LEUCINE--TRNA LIGASE, MITOCHONDRIAL"/>
    <property type="match status" value="1"/>
</dbReference>
<dbReference type="FunFam" id="3.40.50.620:FF:000003">
    <property type="entry name" value="Leucine--tRNA ligase"/>
    <property type="match status" value="1"/>
</dbReference>
<dbReference type="Gene3D" id="3.90.740.10">
    <property type="entry name" value="Valyl/Leucyl/Isoleucyl-tRNA synthetase, editing domain"/>
    <property type="match status" value="1"/>
</dbReference>
<dbReference type="Pfam" id="PF00133">
    <property type="entry name" value="tRNA-synt_1"/>
    <property type="match status" value="1"/>
</dbReference>
<dbReference type="InterPro" id="IPR015413">
    <property type="entry name" value="Methionyl/Leucyl_tRNA_Synth"/>
</dbReference>
<dbReference type="GO" id="GO:0005829">
    <property type="term" value="C:cytosol"/>
    <property type="evidence" value="ECO:0007669"/>
    <property type="project" value="TreeGrafter"/>
</dbReference>
<evidence type="ECO:0000256" key="10">
    <source>
        <dbReference type="RuleBase" id="RU363035"/>
    </source>
</evidence>
<dbReference type="Pfam" id="PF13603">
    <property type="entry name" value="tRNA-synt_1_2"/>
    <property type="match status" value="1"/>
</dbReference>
<dbReference type="KEGG" id="tal:Thal_0108"/>
<dbReference type="GO" id="GO:0006429">
    <property type="term" value="P:leucyl-tRNA aminoacylation"/>
    <property type="evidence" value="ECO:0007669"/>
    <property type="project" value="UniProtKB-UniRule"/>
</dbReference>
<dbReference type="GO" id="GO:0005524">
    <property type="term" value="F:ATP binding"/>
    <property type="evidence" value="ECO:0007669"/>
    <property type="project" value="UniProtKB-KW"/>
</dbReference>
<organism evidence="14 15">
    <name type="scientific">Thermocrinis albus (strain DSM 14484 / JCM 11386 / HI 11/12)</name>
    <dbReference type="NCBI Taxonomy" id="638303"/>
    <lineage>
        <taxon>Bacteria</taxon>
        <taxon>Pseudomonadati</taxon>
        <taxon>Aquificota</taxon>
        <taxon>Aquificia</taxon>
        <taxon>Aquificales</taxon>
        <taxon>Aquificaceae</taxon>
        <taxon>Thermocrinis</taxon>
    </lineage>
</organism>
<dbReference type="PRINTS" id="PR00985">
    <property type="entry name" value="TRNASYNTHLEU"/>
</dbReference>
<dbReference type="Proteomes" id="UP000002043">
    <property type="component" value="Chromosome"/>
</dbReference>
<dbReference type="CDD" id="cd00812">
    <property type="entry name" value="LeuRS_core"/>
    <property type="match status" value="1"/>
</dbReference>
<sequence length="604" mass="69986">MEIYDPHSIEEKWQKIWEEKGVFKTEEKGEKVYVLEMFPYPSGRIHMGHVRNYTIGDAIARFLRMRGKAVLHPMGWDAFGLPAENAAIKHGVHPAQWTKSNISYMRDQLRRLGFSYDWDREIATCDPEYYRWNQWIFLKFLEKGLAYRKEAEVNYCPNDETVLANEQVIEGRCWRCGTPIVRKKVPSWYLRITQYAERLLEDLEKLEGKWPERVIAQQKNWIGKSTGAIVKFPVGDSYVEIFTTRPDTIFGATFLVLAPEHPMTLTLAQMGGREKEVQKFLRKMESMSTRERSTSEEKEGVFLGVWAKNPATGEEIPVWTANYVLYEYGTGAIMAVPAHDQRDYEFAIKYNLPVKVVVVPEDGVKVEGRAYEEAGILVNSGPFDGMPSQEAKKAIVEWLAQKGLARWHTTYRLRDWNISRQRYWGTPIPVVHCPVCGIVPVPEDQLPVLLPTHVKVTGHGNPLQQVDEFVNTVCPKCKGPAKRETDTMDTFFDSSWYFLRFCDPHNDKKPFDEEKVKRWMPVDLYIGGIEHAVLHLLYARFFQKFLKDLGMVDHDEPFLRLVTQGMVLKRWVSVERLLKFLGLSEDDPLDKLVEAVRRLATVEK</sequence>
<evidence type="ECO:0000313" key="14">
    <source>
        <dbReference type="EMBL" id="ADC88745.1"/>
    </source>
</evidence>
<dbReference type="InterPro" id="IPR025709">
    <property type="entry name" value="Leu_tRNA-synth_edit"/>
</dbReference>
<dbReference type="EC" id="6.1.1.4" evidence="2 9"/>
<accession>D3SNK8</accession>
<evidence type="ECO:0000256" key="6">
    <source>
        <dbReference type="ARBA" id="ARBA00022917"/>
    </source>
</evidence>
<dbReference type="InterPro" id="IPR009008">
    <property type="entry name" value="Val/Leu/Ile-tRNA-synth_edit"/>
</dbReference>
<evidence type="ECO:0000256" key="5">
    <source>
        <dbReference type="ARBA" id="ARBA00022840"/>
    </source>
</evidence>
<evidence type="ECO:0000256" key="9">
    <source>
        <dbReference type="NCBIfam" id="TIGR00396"/>
    </source>
</evidence>
<evidence type="ECO:0000313" key="15">
    <source>
        <dbReference type="Proteomes" id="UP000002043"/>
    </source>
</evidence>
<dbReference type="InterPro" id="IPR014729">
    <property type="entry name" value="Rossmann-like_a/b/a_fold"/>
</dbReference>
<dbReference type="HOGENOM" id="CLU_004427_0_1_0"/>
<keyword evidence="7 10" id="KW-0030">Aminoacyl-tRNA synthetase</keyword>
<dbReference type="Pfam" id="PF09334">
    <property type="entry name" value="tRNA-synt_1g"/>
    <property type="match status" value="1"/>
</dbReference>
<reference evidence="15" key="1">
    <citation type="journal article" date="2010" name="Stand. Genomic Sci.">
        <title>Complete genome sequence of Thermocrinis albus type strain (HI 11/12T).</title>
        <authorList>
            <person name="Wirth R."/>
            <person name="Sikorski J."/>
            <person name="Brambilla E."/>
            <person name="Misra M."/>
            <person name="Lapidus A."/>
            <person name="Copeland A."/>
            <person name="Nolan M."/>
            <person name="Lucas S."/>
            <person name="Chen F."/>
            <person name="Tice H."/>
            <person name="Cheng J.F."/>
            <person name="Han C."/>
            <person name="Detter J.C."/>
            <person name="Tapia R."/>
            <person name="Bruce D."/>
            <person name="Goodwin L."/>
            <person name="Pitluck S."/>
            <person name="Pati A."/>
            <person name="Anderson I."/>
            <person name="Ivanova N."/>
            <person name="Mavromatis K."/>
            <person name="Mikhailova N."/>
            <person name="Chen A."/>
            <person name="Palaniappan K."/>
            <person name="Bilek Y."/>
            <person name="Hader T."/>
            <person name="Land M."/>
            <person name="Hauser L."/>
            <person name="Chang Y.J."/>
            <person name="Jeffries C.D."/>
            <person name="Tindall B.J."/>
            <person name="Rohde M."/>
            <person name="Goker M."/>
            <person name="Bristow J."/>
            <person name="Eisen J.A."/>
            <person name="Markowitz V."/>
            <person name="Hugenholtz P."/>
            <person name="Kyrpides N.C."/>
            <person name="Klenk H.P."/>
        </authorList>
    </citation>
    <scope>NUCLEOTIDE SEQUENCE [LARGE SCALE GENOMIC DNA]</scope>
    <source>
        <strain evidence="15">DSM 14484 / JCM 11386 / HI 11/12</strain>
    </source>
</reference>
<proteinExistence type="inferred from homology"/>
<evidence type="ECO:0000259" key="13">
    <source>
        <dbReference type="Pfam" id="PF13603"/>
    </source>
</evidence>
<dbReference type="FunFam" id="3.40.50.620:FF:000100">
    <property type="entry name" value="probable leucine--tRNA ligase, mitochondrial"/>
    <property type="match status" value="1"/>
</dbReference>
<name>D3SNK8_THEAH</name>
<dbReference type="SUPFAM" id="SSF52374">
    <property type="entry name" value="Nucleotidylyl transferase"/>
    <property type="match status" value="1"/>
</dbReference>
<evidence type="ECO:0000256" key="7">
    <source>
        <dbReference type="ARBA" id="ARBA00023146"/>
    </source>
</evidence>
<keyword evidence="3 10" id="KW-0436">Ligase</keyword>
<dbReference type="GO" id="GO:0004823">
    <property type="term" value="F:leucine-tRNA ligase activity"/>
    <property type="evidence" value="ECO:0007669"/>
    <property type="project" value="UniProtKB-UniRule"/>
</dbReference>
<evidence type="ECO:0000256" key="8">
    <source>
        <dbReference type="ARBA" id="ARBA00047469"/>
    </source>
</evidence>
<dbReference type="PROSITE" id="PS00178">
    <property type="entry name" value="AA_TRNA_LIGASE_I"/>
    <property type="match status" value="1"/>
</dbReference>
<dbReference type="RefSeq" id="WP_012991152.1">
    <property type="nucleotide sequence ID" value="NC_013894.1"/>
</dbReference>
<feature type="domain" description="Aminoacyl-tRNA synthetase class Ia" evidence="11">
    <location>
        <begin position="400"/>
        <end position="568"/>
    </location>
</feature>
<evidence type="ECO:0000256" key="3">
    <source>
        <dbReference type="ARBA" id="ARBA00022598"/>
    </source>
</evidence>
<dbReference type="STRING" id="638303.Thal_0108"/>
<keyword evidence="6 10" id="KW-0648">Protein biosynthesis</keyword>
<feature type="domain" description="Methionyl/Leucyl tRNA synthetase" evidence="12">
    <location>
        <begin position="34"/>
        <end position="178"/>
    </location>
</feature>
<comment type="catalytic activity">
    <reaction evidence="8">
        <text>tRNA(Leu) + L-leucine + ATP = L-leucyl-tRNA(Leu) + AMP + diphosphate</text>
        <dbReference type="Rhea" id="RHEA:11688"/>
        <dbReference type="Rhea" id="RHEA-COMP:9613"/>
        <dbReference type="Rhea" id="RHEA-COMP:9622"/>
        <dbReference type="ChEBI" id="CHEBI:30616"/>
        <dbReference type="ChEBI" id="CHEBI:33019"/>
        <dbReference type="ChEBI" id="CHEBI:57427"/>
        <dbReference type="ChEBI" id="CHEBI:78442"/>
        <dbReference type="ChEBI" id="CHEBI:78494"/>
        <dbReference type="ChEBI" id="CHEBI:456215"/>
        <dbReference type="EC" id="6.1.1.4"/>
    </reaction>
</comment>
<dbReference type="NCBIfam" id="TIGR00396">
    <property type="entry name" value="leuS_bact"/>
    <property type="match status" value="1"/>
</dbReference>
<evidence type="ECO:0000259" key="11">
    <source>
        <dbReference type="Pfam" id="PF00133"/>
    </source>
</evidence>
<dbReference type="AlphaFoldDB" id="D3SNK8"/>
<dbReference type="SUPFAM" id="SSF50677">
    <property type="entry name" value="ValRS/IleRS/LeuRS editing domain"/>
    <property type="match status" value="1"/>
</dbReference>
<dbReference type="EMBL" id="CP001931">
    <property type="protein sequence ID" value="ADC88745.1"/>
    <property type="molecule type" value="Genomic_DNA"/>
</dbReference>
<dbReference type="OrthoDB" id="9810365at2"/>
<comment type="similarity">
    <text evidence="1 10">Belongs to the class-I aminoacyl-tRNA synthetase family.</text>
</comment>
<dbReference type="eggNOG" id="COG0495">
    <property type="taxonomic scope" value="Bacteria"/>
</dbReference>
<protein>
    <recommendedName>
        <fullName evidence="2 9">Leucine--tRNA ligase</fullName>
        <ecNumber evidence="2 9">6.1.1.4</ecNumber>
    </recommendedName>
</protein>